<protein>
    <submittedName>
        <fullName evidence="1">Uncharacterized protein</fullName>
    </submittedName>
</protein>
<sequence length="84" mass="9487">MPSQAQAGVKRDHGNSVDVRRIFTIGRPFEAYMRWSDVYGPEYVDYILYADHDVLFKIVLLQKVSMSKELHIVVADGSIAVATT</sequence>
<reference evidence="2" key="1">
    <citation type="journal article" date="2022" name="Mol. Ecol. Resour.">
        <title>The genomes of chicory, endive, great burdock and yacon provide insights into Asteraceae palaeo-polyploidization history and plant inulin production.</title>
        <authorList>
            <person name="Fan W."/>
            <person name="Wang S."/>
            <person name="Wang H."/>
            <person name="Wang A."/>
            <person name="Jiang F."/>
            <person name="Liu H."/>
            <person name="Zhao H."/>
            <person name="Xu D."/>
            <person name="Zhang Y."/>
        </authorList>
    </citation>
    <scope>NUCLEOTIDE SEQUENCE [LARGE SCALE GENOMIC DNA]</scope>
    <source>
        <strain evidence="2">cv. Yunnan</strain>
    </source>
</reference>
<name>A0ACB9FZC5_9ASTR</name>
<dbReference type="EMBL" id="CM042032">
    <property type="protein sequence ID" value="KAI3776494.1"/>
    <property type="molecule type" value="Genomic_DNA"/>
</dbReference>
<gene>
    <name evidence="1" type="ORF">L1987_46279</name>
</gene>
<evidence type="ECO:0000313" key="1">
    <source>
        <dbReference type="EMBL" id="KAI3776494.1"/>
    </source>
</evidence>
<evidence type="ECO:0000313" key="2">
    <source>
        <dbReference type="Proteomes" id="UP001056120"/>
    </source>
</evidence>
<keyword evidence="2" id="KW-1185">Reference proteome</keyword>
<dbReference type="Proteomes" id="UP001056120">
    <property type="component" value="Linkage Group LG15"/>
</dbReference>
<proteinExistence type="predicted"/>
<reference evidence="1 2" key="2">
    <citation type="journal article" date="2022" name="Mol. Ecol. Resour.">
        <title>The genomes of chicory, endive, great burdock and yacon provide insights into Asteraceae paleo-polyploidization history and plant inulin production.</title>
        <authorList>
            <person name="Fan W."/>
            <person name="Wang S."/>
            <person name="Wang H."/>
            <person name="Wang A."/>
            <person name="Jiang F."/>
            <person name="Liu H."/>
            <person name="Zhao H."/>
            <person name="Xu D."/>
            <person name="Zhang Y."/>
        </authorList>
    </citation>
    <scope>NUCLEOTIDE SEQUENCE [LARGE SCALE GENOMIC DNA]</scope>
    <source>
        <strain evidence="2">cv. Yunnan</strain>
        <tissue evidence="1">Leaves</tissue>
    </source>
</reference>
<accession>A0ACB9FZC5</accession>
<organism evidence="1 2">
    <name type="scientific">Smallanthus sonchifolius</name>
    <dbReference type="NCBI Taxonomy" id="185202"/>
    <lineage>
        <taxon>Eukaryota</taxon>
        <taxon>Viridiplantae</taxon>
        <taxon>Streptophyta</taxon>
        <taxon>Embryophyta</taxon>
        <taxon>Tracheophyta</taxon>
        <taxon>Spermatophyta</taxon>
        <taxon>Magnoliopsida</taxon>
        <taxon>eudicotyledons</taxon>
        <taxon>Gunneridae</taxon>
        <taxon>Pentapetalae</taxon>
        <taxon>asterids</taxon>
        <taxon>campanulids</taxon>
        <taxon>Asterales</taxon>
        <taxon>Asteraceae</taxon>
        <taxon>Asteroideae</taxon>
        <taxon>Heliantheae alliance</taxon>
        <taxon>Millerieae</taxon>
        <taxon>Smallanthus</taxon>
    </lineage>
</organism>
<comment type="caution">
    <text evidence="1">The sequence shown here is derived from an EMBL/GenBank/DDBJ whole genome shotgun (WGS) entry which is preliminary data.</text>
</comment>